<proteinExistence type="predicted"/>
<keyword evidence="2" id="KW-1185">Reference proteome</keyword>
<reference evidence="1" key="1">
    <citation type="submission" date="2021-01" db="EMBL/GenBank/DDBJ databases">
        <authorList>
            <person name="Zahm M."/>
            <person name="Roques C."/>
            <person name="Cabau C."/>
            <person name="Klopp C."/>
            <person name="Donnadieu C."/>
            <person name="Jouanno E."/>
            <person name="Lampietro C."/>
            <person name="Louis A."/>
            <person name="Herpin A."/>
            <person name="Echchiki A."/>
            <person name="Berthelot C."/>
            <person name="Parey E."/>
            <person name="Roest-Crollius H."/>
            <person name="Braasch I."/>
            <person name="Postlethwait J."/>
            <person name="Bobe J."/>
            <person name="Montfort J."/>
            <person name="Bouchez O."/>
            <person name="Begum T."/>
            <person name="Mejri S."/>
            <person name="Adams A."/>
            <person name="Chen W.-J."/>
            <person name="Guiguen Y."/>
        </authorList>
    </citation>
    <scope>NUCLEOTIDE SEQUENCE</scope>
    <source>
        <strain evidence="1">YG-15Mar2019-1</strain>
        <tissue evidence="1">Brain</tissue>
    </source>
</reference>
<dbReference type="EMBL" id="JAFDVH010000021">
    <property type="protein sequence ID" value="KAG7457816.1"/>
    <property type="molecule type" value="Genomic_DNA"/>
</dbReference>
<dbReference type="AlphaFoldDB" id="A0A9D3T2C3"/>
<gene>
    <name evidence="1" type="ORF">MATL_G00231320</name>
</gene>
<evidence type="ECO:0000313" key="1">
    <source>
        <dbReference type="EMBL" id="KAG7457816.1"/>
    </source>
</evidence>
<sequence>MLYEFKQTGEIETGSVRVHSRLVTAPLGGVFLRSRNVTYRCHLRYRRGKEEGIIGGKSSETVVERIALAIIAHLTAESTPLPLP</sequence>
<dbReference type="Proteomes" id="UP001046870">
    <property type="component" value="Chromosome 21"/>
</dbReference>
<accession>A0A9D3T2C3</accession>
<name>A0A9D3T2C3_MEGAT</name>
<evidence type="ECO:0000313" key="2">
    <source>
        <dbReference type="Proteomes" id="UP001046870"/>
    </source>
</evidence>
<protein>
    <submittedName>
        <fullName evidence="1">Uncharacterized protein</fullName>
    </submittedName>
</protein>
<organism evidence="1 2">
    <name type="scientific">Megalops atlanticus</name>
    <name type="common">Tarpon</name>
    <name type="synonym">Clupea gigantea</name>
    <dbReference type="NCBI Taxonomy" id="7932"/>
    <lineage>
        <taxon>Eukaryota</taxon>
        <taxon>Metazoa</taxon>
        <taxon>Chordata</taxon>
        <taxon>Craniata</taxon>
        <taxon>Vertebrata</taxon>
        <taxon>Euteleostomi</taxon>
        <taxon>Actinopterygii</taxon>
        <taxon>Neopterygii</taxon>
        <taxon>Teleostei</taxon>
        <taxon>Elopiformes</taxon>
        <taxon>Megalopidae</taxon>
        <taxon>Megalops</taxon>
    </lineage>
</organism>
<comment type="caution">
    <text evidence="1">The sequence shown here is derived from an EMBL/GenBank/DDBJ whole genome shotgun (WGS) entry which is preliminary data.</text>
</comment>